<reference evidence="1 2" key="1">
    <citation type="submission" date="2020-03" db="EMBL/GenBank/DDBJ databases">
        <title>Draft genome sequence of environmentally isolated cultures.</title>
        <authorList>
            <person name="Wilson H.S."/>
            <person name="De Leon M.E."/>
        </authorList>
    </citation>
    <scope>NUCLEOTIDE SEQUENCE [LARGE SCALE GENOMIC DNA]</scope>
    <source>
        <strain evidence="1 2">HSC-31F16</strain>
    </source>
</reference>
<organism evidence="1 2">
    <name type="scientific">Chromobacterium fluminis</name>
    <dbReference type="NCBI Taxonomy" id="3044269"/>
    <lineage>
        <taxon>Bacteria</taxon>
        <taxon>Pseudomonadati</taxon>
        <taxon>Pseudomonadota</taxon>
        <taxon>Betaproteobacteria</taxon>
        <taxon>Neisseriales</taxon>
        <taxon>Chromobacteriaceae</taxon>
        <taxon>Chromobacterium</taxon>
    </lineage>
</organism>
<keyword evidence="2" id="KW-1185">Reference proteome</keyword>
<accession>A0ABX0LI25</accession>
<dbReference type="Gene3D" id="3.90.70.10">
    <property type="entry name" value="Cysteine proteinases"/>
    <property type="match status" value="1"/>
</dbReference>
<evidence type="ECO:0000313" key="1">
    <source>
        <dbReference type="EMBL" id="NHR08848.1"/>
    </source>
</evidence>
<dbReference type="RefSeq" id="WP_166454435.1">
    <property type="nucleotide sequence ID" value="NZ_JAAOMA010000110.1"/>
</dbReference>
<name>A0ABX0LI25_9NEIS</name>
<dbReference type="EMBL" id="JAAOMA010000110">
    <property type="protein sequence ID" value="NHR08848.1"/>
    <property type="molecule type" value="Genomic_DNA"/>
</dbReference>
<evidence type="ECO:0000313" key="2">
    <source>
        <dbReference type="Proteomes" id="UP001515641"/>
    </source>
</evidence>
<feature type="non-terminal residue" evidence="1">
    <location>
        <position position="65"/>
    </location>
</feature>
<gene>
    <name evidence="1" type="ORF">HA052_27050</name>
</gene>
<dbReference type="Proteomes" id="UP001515641">
    <property type="component" value="Unassembled WGS sequence"/>
</dbReference>
<sequence length="65" mass="6739">MLAQTDTDGSASSANISDLGLLGLVLLAQFHGVAADPAQLTHQYGRQAEPFSETDLLLAAKGLDL</sequence>
<comment type="caution">
    <text evidence="1">The sequence shown here is derived from an EMBL/GenBank/DDBJ whole genome shotgun (WGS) entry which is preliminary data.</text>
</comment>
<proteinExistence type="predicted"/>
<protein>
    <submittedName>
        <fullName evidence="1">Uncharacterized protein</fullName>
    </submittedName>
</protein>